<dbReference type="OrthoDB" id="7343000at2"/>
<dbReference type="PANTHER" id="PTHR39189">
    <property type="entry name" value="UPF0173 METAL-DEPENDENT HYDROLASE YTKL"/>
    <property type="match status" value="1"/>
</dbReference>
<evidence type="ECO:0000313" key="1">
    <source>
        <dbReference type="EMBL" id="AUH35505.1"/>
    </source>
</evidence>
<dbReference type="PANTHER" id="PTHR39189:SF1">
    <property type="entry name" value="UPF0173 METAL-DEPENDENT HYDROLASE YTKL"/>
    <property type="match status" value="1"/>
</dbReference>
<keyword evidence="2" id="KW-1185">Reference proteome</keyword>
<dbReference type="KEGG" id="paro:CUV01_15655"/>
<sequence>MIALTLALLTTLPTVGQAQERRYSHCIAVADATPGVEYVQQAAWQDPVPERGVRINYIGHSMFLIQSEGGVSIVTDYNGYLGPTEFTPDAVTMNRAHSSHWTENLEGVEHVFRGWSDQFGIGADHHTELGDVLIRNVTSDIRSYGSIEEDGNSIFVFEMANLCIGHLGHLHQELSDAQYAALGRLDVLMVPVDGSMTMAQDAMMRVVARLHSSVVIPMHWFDASRLDAFLAGMSQEFAVQYAGGSEIVLSLDSLPRQPTIMVMQPEMLSD</sequence>
<protein>
    <submittedName>
        <fullName evidence="1">Zn-dependent hydrolase</fullName>
    </submittedName>
</protein>
<evidence type="ECO:0000313" key="2">
    <source>
        <dbReference type="Proteomes" id="UP000233742"/>
    </source>
</evidence>
<accession>A0A2K9EUN0</accession>
<name>A0A2K9EUN0_9RHOB</name>
<dbReference type="SUPFAM" id="SSF56281">
    <property type="entry name" value="Metallo-hydrolase/oxidoreductase"/>
    <property type="match status" value="1"/>
</dbReference>
<dbReference type="AlphaFoldDB" id="A0A2K9EUN0"/>
<keyword evidence="1" id="KW-0378">Hydrolase</keyword>
<dbReference type="Pfam" id="PF13483">
    <property type="entry name" value="Lactamase_B_3"/>
    <property type="match status" value="1"/>
</dbReference>
<reference evidence="1 2" key="1">
    <citation type="submission" date="2017-12" db="EMBL/GenBank/DDBJ databases">
        <authorList>
            <person name="Hurst M.R.H."/>
        </authorList>
    </citation>
    <scope>NUCLEOTIDE SEQUENCE [LARGE SCALE GENOMIC DNA]</scope>
    <source>
        <strain evidence="1 2">BM15</strain>
    </source>
</reference>
<dbReference type="GO" id="GO:0016787">
    <property type="term" value="F:hydrolase activity"/>
    <property type="evidence" value="ECO:0007669"/>
    <property type="project" value="UniProtKB-KW"/>
</dbReference>
<dbReference type="EMBL" id="CP025408">
    <property type="protein sequence ID" value="AUH35505.1"/>
    <property type="molecule type" value="Genomic_DNA"/>
</dbReference>
<dbReference type="Proteomes" id="UP000233742">
    <property type="component" value="Chromosome"/>
</dbReference>
<proteinExistence type="predicted"/>
<dbReference type="InterPro" id="IPR036866">
    <property type="entry name" value="RibonucZ/Hydroxyglut_hydro"/>
</dbReference>
<dbReference type="Gene3D" id="3.60.15.10">
    <property type="entry name" value="Ribonuclease Z/Hydroxyacylglutathione hydrolase-like"/>
    <property type="match status" value="1"/>
</dbReference>
<gene>
    <name evidence="1" type="ORF">CUV01_15655</name>
</gene>
<organism evidence="1 2">
    <name type="scientific">Paracoccus tegillarcae</name>
    <dbReference type="NCBI Taxonomy" id="1529068"/>
    <lineage>
        <taxon>Bacteria</taxon>
        <taxon>Pseudomonadati</taxon>
        <taxon>Pseudomonadota</taxon>
        <taxon>Alphaproteobacteria</taxon>
        <taxon>Rhodobacterales</taxon>
        <taxon>Paracoccaceae</taxon>
        <taxon>Paracoccus</taxon>
    </lineage>
</organism>